<gene>
    <name evidence="12" type="ORF">GXY80_00330</name>
</gene>
<reference evidence="12" key="2">
    <citation type="submission" date="2020-01" db="EMBL/GenBank/DDBJ databases">
        <authorList>
            <person name="Campanaro S."/>
        </authorList>
    </citation>
    <scope>NUCLEOTIDE SEQUENCE</scope>
    <source>
        <strain evidence="12">AS06rmzACSIP_7</strain>
    </source>
</reference>
<keyword evidence="6" id="KW-0378">Hydrolase</keyword>
<sequence>MPTVGLILVCLLLELAGGTMLHDASPAWGAEIPRFFYMGDGKLHVRNSHNGQEANANMLNPDGSLNEAGLAAIDAVFGFPAEEKGEHISPRLLFMLDYFSDKAAPGKVIHLDSGYRTPTYNKKLKESGGNVAQTSTHIDGMAIDFFIKGVDGKKLWEAIRRENCCGVGHYGGNDVHLDSGRPRFWEAATSKVGTGESDFNRRIYLSTEYDRYKAGERVRLALSGISHFGFGIGKQMWITRDGVSKGEGTGIVLQGDNECILVGERKTSRFLYATLPRDLPPGRYRIRLEFCRIPFEQMPREILSNILEVAG</sequence>
<dbReference type="Gene3D" id="3.30.1380.10">
    <property type="match status" value="1"/>
</dbReference>
<dbReference type="SUPFAM" id="SSF55166">
    <property type="entry name" value="Hedgehog/DD-peptidase"/>
    <property type="match status" value="1"/>
</dbReference>
<comment type="similarity">
    <text evidence="10">Belongs to the peptidase M15 family.</text>
</comment>
<dbReference type="InterPro" id="IPR009045">
    <property type="entry name" value="Zn_M74/Hedgehog-like"/>
</dbReference>
<reference evidence="12" key="1">
    <citation type="journal article" date="2020" name="Biotechnol. Biofuels">
        <title>New insights from the biogas microbiome by comprehensive genome-resolved metagenomics of nearly 1600 species originating from multiple anaerobic digesters.</title>
        <authorList>
            <person name="Campanaro S."/>
            <person name="Treu L."/>
            <person name="Rodriguez-R L.M."/>
            <person name="Kovalovszki A."/>
            <person name="Ziels R.M."/>
            <person name="Maus I."/>
            <person name="Zhu X."/>
            <person name="Kougias P.G."/>
            <person name="Basile A."/>
            <person name="Luo G."/>
            <person name="Schluter A."/>
            <person name="Konstantinidis K.T."/>
            <person name="Angelidaki I."/>
        </authorList>
    </citation>
    <scope>NUCLEOTIDE SEQUENCE</scope>
    <source>
        <strain evidence="12">AS06rmzACSIP_7</strain>
    </source>
</reference>
<accession>A0A351U3Z4</accession>
<protein>
    <recommendedName>
        <fullName evidence="11">Murein endopeptidase K</fullName>
    </recommendedName>
</protein>
<dbReference type="STRING" id="909663.GCA_000512235_02124"/>
<organism evidence="12 13">
    <name type="scientific">Syntrophorhabdus aromaticivorans</name>
    <dbReference type="NCBI Taxonomy" id="328301"/>
    <lineage>
        <taxon>Bacteria</taxon>
        <taxon>Pseudomonadati</taxon>
        <taxon>Thermodesulfobacteriota</taxon>
        <taxon>Syntrophorhabdia</taxon>
        <taxon>Syntrophorhabdales</taxon>
        <taxon>Syntrophorhabdaceae</taxon>
        <taxon>Syntrophorhabdus</taxon>
    </lineage>
</organism>
<proteinExistence type="inferred from homology"/>
<dbReference type="AlphaFoldDB" id="A0A351U3Z4"/>
<evidence type="ECO:0000256" key="7">
    <source>
        <dbReference type="ARBA" id="ARBA00022833"/>
    </source>
</evidence>
<evidence type="ECO:0000256" key="3">
    <source>
        <dbReference type="ARBA" id="ARBA00022670"/>
    </source>
</evidence>
<evidence type="ECO:0000256" key="4">
    <source>
        <dbReference type="ARBA" id="ARBA00022723"/>
    </source>
</evidence>
<dbReference type="GO" id="GO:0071555">
    <property type="term" value="P:cell wall organization"/>
    <property type="evidence" value="ECO:0007669"/>
    <property type="project" value="UniProtKB-KW"/>
</dbReference>
<dbReference type="GO" id="GO:0008237">
    <property type="term" value="F:metallopeptidase activity"/>
    <property type="evidence" value="ECO:0007669"/>
    <property type="project" value="UniProtKB-KW"/>
</dbReference>
<evidence type="ECO:0000256" key="2">
    <source>
        <dbReference type="ARBA" id="ARBA00004776"/>
    </source>
</evidence>
<comment type="pathway">
    <text evidence="2">Cell wall biogenesis; cell wall polysaccharide biosynthesis.</text>
</comment>
<dbReference type="Proteomes" id="UP000777265">
    <property type="component" value="Unassembled WGS sequence"/>
</dbReference>
<comment type="caution">
    <text evidence="12">The sequence shown here is derived from an EMBL/GenBank/DDBJ whole genome shotgun (WGS) entry which is preliminary data.</text>
</comment>
<evidence type="ECO:0000256" key="10">
    <source>
        <dbReference type="ARBA" id="ARBA00093448"/>
    </source>
</evidence>
<evidence type="ECO:0000256" key="8">
    <source>
        <dbReference type="ARBA" id="ARBA00023049"/>
    </source>
</evidence>
<name>A0A351U3Z4_9BACT</name>
<dbReference type="GO" id="GO:0046872">
    <property type="term" value="F:metal ion binding"/>
    <property type="evidence" value="ECO:0007669"/>
    <property type="project" value="UniProtKB-KW"/>
</dbReference>
<evidence type="ECO:0000256" key="6">
    <source>
        <dbReference type="ARBA" id="ARBA00022801"/>
    </source>
</evidence>
<evidence type="ECO:0000256" key="9">
    <source>
        <dbReference type="ARBA" id="ARBA00023316"/>
    </source>
</evidence>
<dbReference type="InterPro" id="IPR010275">
    <property type="entry name" value="MepK"/>
</dbReference>
<evidence type="ECO:0000256" key="1">
    <source>
        <dbReference type="ARBA" id="ARBA00001947"/>
    </source>
</evidence>
<keyword evidence="9" id="KW-0961">Cell wall biogenesis/degradation</keyword>
<evidence type="ECO:0000313" key="13">
    <source>
        <dbReference type="Proteomes" id="UP000777265"/>
    </source>
</evidence>
<keyword evidence="8" id="KW-0482">Metalloprotease</keyword>
<dbReference type="PANTHER" id="PTHR37425">
    <property type="match status" value="1"/>
</dbReference>
<keyword evidence="4" id="KW-0479">Metal-binding</keyword>
<dbReference type="Pfam" id="PF05951">
    <property type="entry name" value="Peptidase_M15_2"/>
    <property type="match status" value="1"/>
</dbReference>
<keyword evidence="5" id="KW-0732">Signal</keyword>
<keyword evidence="7" id="KW-0862">Zinc</keyword>
<dbReference type="PANTHER" id="PTHR37425:SF1">
    <property type="entry name" value="OUTER MEMBRANE PROTEIN"/>
    <property type="match status" value="1"/>
</dbReference>
<keyword evidence="3" id="KW-0645">Protease</keyword>
<evidence type="ECO:0000313" key="12">
    <source>
        <dbReference type="EMBL" id="NLW33914.1"/>
    </source>
</evidence>
<dbReference type="GO" id="GO:0006508">
    <property type="term" value="P:proteolysis"/>
    <property type="evidence" value="ECO:0007669"/>
    <property type="project" value="UniProtKB-KW"/>
</dbReference>
<evidence type="ECO:0000256" key="11">
    <source>
        <dbReference type="ARBA" id="ARBA00093666"/>
    </source>
</evidence>
<comment type="cofactor">
    <cofactor evidence="1">
        <name>Zn(2+)</name>
        <dbReference type="ChEBI" id="CHEBI:29105"/>
    </cofactor>
</comment>
<dbReference type="EMBL" id="JAAYEE010000007">
    <property type="protein sequence ID" value="NLW33914.1"/>
    <property type="molecule type" value="Genomic_DNA"/>
</dbReference>
<evidence type="ECO:0000256" key="5">
    <source>
        <dbReference type="ARBA" id="ARBA00022729"/>
    </source>
</evidence>